<evidence type="ECO:0000313" key="2">
    <source>
        <dbReference type="EMBL" id="MFK7642423.1"/>
    </source>
</evidence>
<feature type="domain" description="Putative zinc-finger" evidence="1">
    <location>
        <begin position="4"/>
        <end position="38"/>
    </location>
</feature>
<evidence type="ECO:0000259" key="1">
    <source>
        <dbReference type="Pfam" id="PF13490"/>
    </source>
</evidence>
<name>A0ABW8Q659_9NEIS</name>
<protein>
    <submittedName>
        <fullName evidence="2">Zf-HC2 domain-containing protein</fullName>
    </submittedName>
</protein>
<proteinExistence type="predicted"/>
<dbReference type="RefSeq" id="WP_293276916.1">
    <property type="nucleotide sequence ID" value="NZ_JBJGEB010000007.1"/>
</dbReference>
<dbReference type="Pfam" id="PF13490">
    <property type="entry name" value="zf-HC2"/>
    <property type="match status" value="1"/>
</dbReference>
<dbReference type="InterPro" id="IPR027383">
    <property type="entry name" value="Znf_put"/>
</dbReference>
<accession>A0ABW8Q659</accession>
<dbReference type="EMBL" id="JBJGEB010000007">
    <property type="protein sequence ID" value="MFK7642423.1"/>
    <property type="molecule type" value="Genomic_DNA"/>
</dbReference>
<evidence type="ECO:0000313" key="3">
    <source>
        <dbReference type="Proteomes" id="UP001621964"/>
    </source>
</evidence>
<organism evidence="2 3">
    <name type="scientific">Neisseria oralis</name>
    <dbReference type="NCBI Taxonomy" id="1107316"/>
    <lineage>
        <taxon>Bacteria</taxon>
        <taxon>Pseudomonadati</taxon>
        <taxon>Pseudomonadota</taxon>
        <taxon>Betaproteobacteria</taxon>
        <taxon>Neisseriales</taxon>
        <taxon>Neisseriaceae</taxon>
        <taxon>Neisseria</taxon>
    </lineage>
</organism>
<gene>
    <name evidence="2" type="ORF">ACI43T_07940</name>
</gene>
<keyword evidence="3" id="KW-1185">Reference proteome</keyword>
<reference evidence="2 3" key="1">
    <citation type="submission" date="2024-11" db="EMBL/GenBank/DDBJ databases">
        <authorList>
            <person name="Mikucki A.G."/>
            <person name="Kahler C.M."/>
        </authorList>
    </citation>
    <scope>NUCLEOTIDE SEQUENCE [LARGE SCALE GENOMIC DNA]</scope>
    <source>
        <strain evidence="2 3">EXNM717</strain>
    </source>
</reference>
<dbReference type="Proteomes" id="UP001621964">
    <property type="component" value="Unassembled WGS sequence"/>
</dbReference>
<sequence>MLKCREACKLLSEAQDRKLTPRERLSLKLHLFACIHCRRYRKQLAFLRANLKKWQQKLP</sequence>
<comment type="caution">
    <text evidence="2">The sequence shown here is derived from an EMBL/GenBank/DDBJ whole genome shotgun (WGS) entry which is preliminary data.</text>
</comment>